<dbReference type="PANTHER" id="PTHR36924:SF1">
    <property type="entry name" value="ANTITOXIN HIGA-1"/>
    <property type="match status" value="1"/>
</dbReference>
<feature type="domain" description="HTH cro/C1-type" evidence="2">
    <location>
        <begin position="38"/>
        <end position="74"/>
    </location>
</feature>
<dbReference type="RefSeq" id="WP_194863719.1">
    <property type="nucleotide sequence ID" value="NZ_ARXX01000001.1"/>
</dbReference>
<dbReference type="InterPro" id="IPR013430">
    <property type="entry name" value="Toxin_antidote_HigA"/>
</dbReference>
<comment type="caution">
    <text evidence="3">The sequence shown here is derived from an EMBL/GenBank/DDBJ whole genome shotgun (WGS) entry which is preliminary data.</text>
</comment>
<dbReference type="PANTHER" id="PTHR36924">
    <property type="entry name" value="ANTITOXIN HIGA-1"/>
    <property type="match status" value="1"/>
</dbReference>
<protein>
    <recommendedName>
        <fullName evidence="2">HTH cro/C1-type domain-containing protein</fullName>
    </recommendedName>
</protein>
<dbReference type="InterPro" id="IPR010982">
    <property type="entry name" value="Lambda_DNA-bd_dom_sf"/>
</dbReference>
<dbReference type="Pfam" id="PF01381">
    <property type="entry name" value="HTH_3"/>
    <property type="match status" value="1"/>
</dbReference>
<dbReference type="SUPFAM" id="SSF47413">
    <property type="entry name" value="lambda repressor-like DNA-binding domains"/>
    <property type="match status" value="1"/>
</dbReference>
<dbReference type="Proteomes" id="UP000662703">
    <property type="component" value="Unassembled WGS sequence"/>
</dbReference>
<sequence length="86" mass="9423">MADVLRTPAHPVTSVGVMLEVEFLEPLGITEDGLVKTMGVSLETVKELCSNRRRVTAETAFLLAQALGTTPTFWRNLQRLNDGHGD</sequence>
<organism evidence="3 4">
    <name type="scientific">Alloalcanivorax profundimaris</name>
    <dbReference type="NCBI Taxonomy" id="2735259"/>
    <lineage>
        <taxon>Bacteria</taxon>
        <taxon>Pseudomonadati</taxon>
        <taxon>Pseudomonadota</taxon>
        <taxon>Gammaproteobacteria</taxon>
        <taxon>Oceanospirillales</taxon>
        <taxon>Alcanivoracaceae</taxon>
        <taxon>Alloalcanivorax</taxon>
    </lineage>
</organism>
<name>A0ABS0AKS1_9GAMM</name>
<evidence type="ECO:0000313" key="4">
    <source>
        <dbReference type="Proteomes" id="UP000662703"/>
    </source>
</evidence>
<evidence type="ECO:0000256" key="1">
    <source>
        <dbReference type="ARBA" id="ARBA00023125"/>
    </source>
</evidence>
<dbReference type="Gene3D" id="1.10.260.40">
    <property type="entry name" value="lambda repressor-like DNA-binding domains"/>
    <property type="match status" value="1"/>
</dbReference>
<gene>
    <name evidence="3" type="ORF">Y5W_00026</name>
</gene>
<proteinExistence type="predicted"/>
<dbReference type="NCBIfam" id="TIGR02607">
    <property type="entry name" value="antidote_HigA"/>
    <property type="match status" value="1"/>
</dbReference>
<accession>A0ABS0AKS1</accession>
<keyword evidence="4" id="KW-1185">Reference proteome</keyword>
<dbReference type="PROSITE" id="PS50943">
    <property type="entry name" value="HTH_CROC1"/>
    <property type="match status" value="1"/>
</dbReference>
<evidence type="ECO:0000313" key="3">
    <source>
        <dbReference type="EMBL" id="MBF5054732.1"/>
    </source>
</evidence>
<dbReference type="CDD" id="cd00093">
    <property type="entry name" value="HTH_XRE"/>
    <property type="match status" value="1"/>
</dbReference>
<evidence type="ECO:0000259" key="2">
    <source>
        <dbReference type="PROSITE" id="PS50943"/>
    </source>
</evidence>
<dbReference type="InterPro" id="IPR001387">
    <property type="entry name" value="Cro/C1-type_HTH"/>
</dbReference>
<keyword evidence="1" id="KW-0238">DNA-binding</keyword>
<reference evidence="3 4" key="1">
    <citation type="submission" date="2012-09" db="EMBL/GenBank/DDBJ databases">
        <title>Genome Sequence of alkane-degrading Bacterium Alcanivorax sp. 521-1.</title>
        <authorList>
            <person name="Lai Q."/>
            <person name="Shao Z."/>
        </authorList>
    </citation>
    <scope>NUCLEOTIDE SEQUENCE [LARGE SCALE GENOMIC DNA]</scope>
    <source>
        <strain evidence="3 4">521-1</strain>
    </source>
</reference>
<dbReference type="EMBL" id="ARXX01000001">
    <property type="protein sequence ID" value="MBF5054732.1"/>
    <property type="molecule type" value="Genomic_DNA"/>
</dbReference>